<evidence type="ECO:0000256" key="1">
    <source>
        <dbReference type="ARBA" id="ARBA00010879"/>
    </source>
</evidence>
<feature type="region of interest" description="Disordered" evidence="10">
    <location>
        <begin position="447"/>
        <end position="473"/>
    </location>
</feature>
<keyword evidence="9" id="KW-0175">Coiled coil</keyword>
<organism evidence="13 14">
    <name type="scientific">Gekko japonicus</name>
    <name type="common">Schlegel's Japanese gecko</name>
    <dbReference type="NCBI Taxonomy" id="146911"/>
    <lineage>
        <taxon>Eukaryota</taxon>
        <taxon>Metazoa</taxon>
        <taxon>Chordata</taxon>
        <taxon>Craniata</taxon>
        <taxon>Vertebrata</taxon>
        <taxon>Euteleostomi</taxon>
        <taxon>Lepidosauria</taxon>
        <taxon>Squamata</taxon>
        <taxon>Bifurcata</taxon>
        <taxon>Gekkota</taxon>
        <taxon>Gekkonidae</taxon>
        <taxon>Gekkoninae</taxon>
        <taxon>Gekko</taxon>
    </lineage>
</organism>
<keyword evidence="7" id="KW-0378">Hydrolase</keyword>
<evidence type="ECO:0000313" key="13">
    <source>
        <dbReference type="Proteomes" id="UP000694871"/>
    </source>
</evidence>
<dbReference type="InterPro" id="IPR050951">
    <property type="entry name" value="Retrovirus_Pol_polyprotein"/>
</dbReference>
<dbReference type="Pfam" id="PF00665">
    <property type="entry name" value="rve"/>
    <property type="match status" value="1"/>
</dbReference>
<evidence type="ECO:0000256" key="6">
    <source>
        <dbReference type="ARBA" id="ARBA00022759"/>
    </source>
</evidence>
<dbReference type="InterPro" id="IPR041373">
    <property type="entry name" value="RT_RNaseH"/>
</dbReference>
<dbReference type="InterPro" id="IPR000477">
    <property type="entry name" value="RT_dom"/>
</dbReference>
<dbReference type="InterPro" id="IPR012337">
    <property type="entry name" value="RNaseH-like_sf"/>
</dbReference>
<dbReference type="EC" id="3.1.26.4" evidence="2"/>
<feature type="domain" description="Reverse transcriptase" evidence="11">
    <location>
        <begin position="60"/>
        <end position="239"/>
    </location>
</feature>
<gene>
    <name evidence="14" type="primary">RTL1</name>
</gene>
<dbReference type="PROSITE" id="PS50878">
    <property type="entry name" value="RT_POL"/>
    <property type="match status" value="1"/>
</dbReference>
<dbReference type="Gene3D" id="3.10.10.10">
    <property type="entry name" value="HIV Type 1 Reverse Transcriptase, subunit A, domain 1"/>
    <property type="match status" value="1"/>
</dbReference>
<dbReference type="InterPro" id="IPR043128">
    <property type="entry name" value="Rev_trsase/Diguanyl_cyclase"/>
</dbReference>
<dbReference type="Proteomes" id="UP000694871">
    <property type="component" value="Unplaced"/>
</dbReference>
<dbReference type="InterPro" id="IPR043502">
    <property type="entry name" value="DNA/RNA_pol_sf"/>
</dbReference>
<evidence type="ECO:0000256" key="2">
    <source>
        <dbReference type="ARBA" id="ARBA00012180"/>
    </source>
</evidence>
<evidence type="ECO:0000256" key="7">
    <source>
        <dbReference type="ARBA" id="ARBA00022801"/>
    </source>
</evidence>
<keyword evidence="13" id="KW-1185">Reference proteome</keyword>
<dbReference type="CDD" id="cd01647">
    <property type="entry name" value="RT_LTR"/>
    <property type="match status" value="1"/>
</dbReference>
<dbReference type="GeneID" id="107121502"/>
<dbReference type="Pfam" id="PF17917">
    <property type="entry name" value="RT_RNaseH"/>
    <property type="match status" value="1"/>
</dbReference>
<feature type="domain" description="Integrase catalytic" evidence="12">
    <location>
        <begin position="585"/>
        <end position="744"/>
    </location>
</feature>
<dbReference type="Pfam" id="PF24626">
    <property type="entry name" value="SH3_Tf2-1"/>
    <property type="match status" value="1"/>
</dbReference>
<comment type="similarity">
    <text evidence="1">Belongs to the beta type-B retroviral polymerase family. HERV class-II K(HML-2) pol subfamily.</text>
</comment>
<evidence type="ECO:0000256" key="3">
    <source>
        <dbReference type="ARBA" id="ARBA00022679"/>
    </source>
</evidence>
<keyword evidence="3" id="KW-0808">Transferase</keyword>
<dbReference type="SUPFAM" id="SSF56672">
    <property type="entry name" value="DNA/RNA polymerases"/>
    <property type="match status" value="1"/>
</dbReference>
<evidence type="ECO:0000259" key="12">
    <source>
        <dbReference type="PROSITE" id="PS50994"/>
    </source>
</evidence>
<proteinExistence type="inferred from homology"/>
<evidence type="ECO:0000313" key="14">
    <source>
        <dbReference type="RefSeq" id="XP_015279897.1"/>
    </source>
</evidence>
<dbReference type="Gene3D" id="3.30.70.270">
    <property type="match status" value="2"/>
</dbReference>
<sequence length="879" mass="100868">ATYQDYADVFDEKEADQLPPHRPYDCAINLIPDAPLPSGRLYPMAEPELAALRDYLDKNLARGFIRPSTSPLSSPVLFVKKKTGDLRLCNDYRALNKITIRDRYPLPLIPELMDRLRGAQIYTKLDLRGAYNLVRIKAGDEWKTAFGTRYGQYEHLVMPFGLTNAPAVFQRFMNDIFRDLLDRFVVIYLDDILIFSATVPQHIDHVRQVLHRLRTHGLYAKLEKCEFHRKSVEFLGHIISPEGTLMDPKKVEAILQWQPPQNRKDVQRLLGFSNYYRQFIPAYADLTKPLTRLLRLKEPFRWTPEADQAFAILKQRFATGPLLRYPDPNLPFVVEADASSVALGAVLSQRADPSQPLQPCAYYSRQLSSAEQNYTIWERELLAIKTAFEVWRHHLEGARHPVQVLTDHRNLEHLQTTRRLNQRQIRWSLFFSRFNFTISYIPQTQNQKADALSRKPEYTPTSKTEAPDTSILPPNVFAAAPEPASLAEDIRASQATDPWAQQRLQEVQQGDSKDLTVKDGVLYHRDRVYVPPGPLRARILRLTHDAPPWPRFRADVDQYVSTCDVCRRAKEVPAKPSGLLRPLPVPSSPWEIISMDFIVDLPRSHGHSCIFVVVDLLTKMAHFVPCPKIPTGPETAQLYLHHIFRLHGAPAQIISDRGPQFSSRFWQALHQGLGTEVHLSSAYHPQTDGQTERTNATLEQYLRCYTTYQQDNWYSLLPLAEFAYNNAVHSSIQVTPFAANYGYNPRFFLPVEPPSDVPAADARIQELHALHELLREQLQHAKEAYKRAADRHRQEGTPLKVGDLIWLSTRYLRAPGRCAKLNARFIGPYKIDAQINPVAFRLVLPDHLRIHPGYSIQNITSQVWEYYQVSICCDLTVIS</sequence>
<dbReference type="Pfam" id="PF00078">
    <property type="entry name" value="RVT_1"/>
    <property type="match status" value="1"/>
</dbReference>
<dbReference type="Gene3D" id="3.30.420.10">
    <property type="entry name" value="Ribonuclease H-like superfamily/Ribonuclease H"/>
    <property type="match status" value="1"/>
</dbReference>
<feature type="non-terminal residue" evidence="14">
    <location>
        <position position="1"/>
    </location>
</feature>
<dbReference type="InterPro" id="IPR036397">
    <property type="entry name" value="RNaseH_sf"/>
</dbReference>
<dbReference type="SUPFAM" id="SSF53098">
    <property type="entry name" value="Ribonuclease H-like"/>
    <property type="match status" value="1"/>
</dbReference>
<evidence type="ECO:0000256" key="9">
    <source>
        <dbReference type="SAM" id="Coils"/>
    </source>
</evidence>
<keyword evidence="8" id="KW-0695">RNA-directed DNA polymerase</keyword>
<dbReference type="CDD" id="cd09274">
    <property type="entry name" value="RNase_HI_RT_Ty3"/>
    <property type="match status" value="1"/>
</dbReference>
<evidence type="ECO:0000256" key="8">
    <source>
        <dbReference type="ARBA" id="ARBA00022918"/>
    </source>
</evidence>
<name>A0ABM1L1R0_GEKJA</name>
<keyword evidence="5" id="KW-0540">Nuclease</keyword>
<dbReference type="PANTHER" id="PTHR37984">
    <property type="entry name" value="PROTEIN CBG26694"/>
    <property type="match status" value="1"/>
</dbReference>
<accession>A0ABM1L1R0</accession>
<evidence type="ECO:0000256" key="4">
    <source>
        <dbReference type="ARBA" id="ARBA00022695"/>
    </source>
</evidence>
<evidence type="ECO:0000256" key="10">
    <source>
        <dbReference type="SAM" id="MobiDB-lite"/>
    </source>
</evidence>
<feature type="coiled-coil region" evidence="9">
    <location>
        <begin position="764"/>
        <end position="795"/>
    </location>
</feature>
<dbReference type="InterPro" id="IPR056924">
    <property type="entry name" value="SH3_Tf2-1"/>
</dbReference>
<dbReference type="InterPro" id="IPR001584">
    <property type="entry name" value="Integrase_cat-core"/>
</dbReference>
<dbReference type="PANTHER" id="PTHR37984:SF5">
    <property type="entry name" value="PROTEIN NYNRIN-LIKE"/>
    <property type="match status" value="1"/>
</dbReference>
<reference evidence="14" key="1">
    <citation type="submission" date="2025-08" db="UniProtKB">
        <authorList>
            <consortium name="RefSeq"/>
        </authorList>
    </citation>
    <scope>IDENTIFICATION</scope>
</reference>
<keyword evidence="6" id="KW-0255">Endonuclease</keyword>
<evidence type="ECO:0000259" key="11">
    <source>
        <dbReference type="PROSITE" id="PS50878"/>
    </source>
</evidence>
<protein>
    <recommendedName>
        <fullName evidence="2">ribonuclease H</fullName>
        <ecNumber evidence="2">3.1.26.4</ecNumber>
    </recommendedName>
</protein>
<dbReference type="RefSeq" id="XP_015279897.1">
    <property type="nucleotide sequence ID" value="XM_015424411.1"/>
</dbReference>
<evidence type="ECO:0000256" key="5">
    <source>
        <dbReference type="ARBA" id="ARBA00022722"/>
    </source>
</evidence>
<dbReference type="PROSITE" id="PS50994">
    <property type="entry name" value="INTEGRASE"/>
    <property type="match status" value="1"/>
</dbReference>
<keyword evidence="4" id="KW-0548">Nucleotidyltransferase</keyword>